<dbReference type="InterPro" id="IPR000182">
    <property type="entry name" value="GNAT_dom"/>
</dbReference>
<gene>
    <name evidence="2" type="ORF">P4T90_07895</name>
</gene>
<dbReference type="PROSITE" id="PS51186">
    <property type="entry name" value="GNAT"/>
    <property type="match status" value="1"/>
</dbReference>
<protein>
    <submittedName>
        <fullName evidence="2">GNAT family N-acetyltransferase</fullName>
    </submittedName>
</protein>
<dbReference type="Proteomes" id="UP001341444">
    <property type="component" value="Unassembled WGS sequence"/>
</dbReference>
<keyword evidence="3" id="KW-1185">Reference proteome</keyword>
<reference evidence="2 3" key="1">
    <citation type="submission" date="2023-03" db="EMBL/GenBank/DDBJ databases">
        <title>Bacillus Genome Sequencing.</title>
        <authorList>
            <person name="Dunlap C."/>
        </authorList>
    </citation>
    <scope>NUCLEOTIDE SEQUENCE [LARGE SCALE GENOMIC DNA]</scope>
    <source>
        <strain evidence="2 3">B-23453</strain>
    </source>
</reference>
<name>A0ABU6MG59_9BACI</name>
<accession>A0ABU6MG59</accession>
<evidence type="ECO:0000313" key="2">
    <source>
        <dbReference type="EMBL" id="MED1203016.1"/>
    </source>
</evidence>
<dbReference type="EMBL" id="JARMAB010000009">
    <property type="protein sequence ID" value="MED1203016.1"/>
    <property type="molecule type" value="Genomic_DNA"/>
</dbReference>
<feature type="domain" description="N-acetyltransferase" evidence="1">
    <location>
        <begin position="4"/>
        <end position="180"/>
    </location>
</feature>
<dbReference type="InterPro" id="IPR016181">
    <property type="entry name" value="Acyl_CoA_acyltransferase"/>
</dbReference>
<dbReference type="Gene3D" id="3.40.630.30">
    <property type="match status" value="1"/>
</dbReference>
<dbReference type="CDD" id="cd04301">
    <property type="entry name" value="NAT_SF"/>
    <property type="match status" value="1"/>
</dbReference>
<proteinExistence type="predicted"/>
<comment type="caution">
    <text evidence="2">The sequence shown here is derived from an EMBL/GenBank/DDBJ whole genome shotgun (WGS) entry which is preliminary data.</text>
</comment>
<dbReference type="Pfam" id="PF00583">
    <property type="entry name" value="Acetyltransf_1"/>
    <property type="match status" value="1"/>
</dbReference>
<evidence type="ECO:0000313" key="3">
    <source>
        <dbReference type="Proteomes" id="UP001341444"/>
    </source>
</evidence>
<evidence type="ECO:0000259" key="1">
    <source>
        <dbReference type="PROSITE" id="PS51186"/>
    </source>
</evidence>
<dbReference type="RefSeq" id="WP_066266102.1">
    <property type="nucleotide sequence ID" value="NZ_JARMAB010000009.1"/>
</dbReference>
<dbReference type="SUPFAM" id="SSF55729">
    <property type="entry name" value="Acyl-CoA N-acyltransferases (Nat)"/>
    <property type="match status" value="1"/>
</dbReference>
<organism evidence="2 3">
    <name type="scientific">Heyndrickxia acidicola</name>
    <dbReference type="NCBI Taxonomy" id="209389"/>
    <lineage>
        <taxon>Bacteria</taxon>
        <taxon>Bacillati</taxon>
        <taxon>Bacillota</taxon>
        <taxon>Bacilli</taxon>
        <taxon>Bacillales</taxon>
        <taxon>Bacillaceae</taxon>
        <taxon>Heyndrickxia</taxon>
    </lineage>
</organism>
<sequence>MSEIEVRRPVLADKEDLYQFFSKVIRDTFAREGLSKMKEDIKNEIETKKSYLESDFKSNGKDRFFWLANDYKKNKVIGCIEYGPASELILACTNGELKGWFEIGTVFVDPDYQRQGIGSLLFQIMQLTLQSRGIQSFCLDSGYSNAQYVWKKKLGEPEYLLRDYWGKGNSHMIWRRHTNESAVVFAQMKAGGI</sequence>